<dbReference type="Pfam" id="PF05159">
    <property type="entry name" value="Capsule_synth"/>
    <property type="match status" value="1"/>
</dbReference>
<dbReference type="RefSeq" id="WP_222507841.1">
    <property type="nucleotide sequence ID" value="NZ_JAHVJA010000002.1"/>
</dbReference>
<accession>A0ABS7NDC6</accession>
<sequence length="430" mass="49074">MVDTPLKHRSFLFLQGPHGPFFAALGRMLQAAGCEVARVGFNAGDQAFWRGKDSYIPFTGCQRDWPDVLSGLLDSRGVTDIVLYGDTRPIHATAVAAARQRGITVHVFEEGYLRPYWVTYERGGANGHSRLMDMTVPEMQQALALSDMEAPLPPAHWGDMRQHVFYGALYHWFVMFRNRKYRNFRPHRALPVTKEFQLYLKRLLLMPAQAMERRLAERRIRHGGFPYHLALLQLEHDSSFQMHSPFSTMGDFLAEVLTGFAEGAPRHHHLVIKAHPLEDGRAQVRRTLHRLAQEHGIAHRVHYVRGGKLAQLLNEARSAVTVNSTAGQQVLWRGIPLRVFGRAVYGKPEFVSEQPLARFFAAPSRPDSRAYKDYRRFLLETSQVPGGYYSREGRRQLLRQVADMMLANEDPYDALRLGTAAPRQQLRLVT</sequence>
<name>A0ABS7NDC6_9RHOB</name>
<organism evidence="1 2">
    <name type="scientific">Leisingera daeponensis</name>
    <dbReference type="NCBI Taxonomy" id="405746"/>
    <lineage>
        <taxon>Bacteria</taxon>
        <taxon>Pseudomonadati</taxon>
        <taxon>Pseudomonadota</taxon>
        <taxon>Alphaproteobacteria</taxon>
        <taxon>Rhodobacterales</taxon>
        <taxon>Roseobacteraceae</taxon>
        <taxon>Leisingera</taxon>
    </lineage>
</organism>
<gene>
    <name evidence="1" type="ORF">KUV26_07155</name>
</gene>
<reference evidence="1 2" key="1">
    <citation type="submission" date="2021-06" db="EMBL/GenBank/DDBJ databases">
        <title>50 bacteria genomes isolated from Dapeng, Shenzhen, China.</title>
        <authorList>
            <person name="Zheng W."/>
            <person name="Yu S."/>
            <person name="Huang Y."/>
        </authorList>
    </citation>
    <scope>NUCLEOTIDE SEQUENCE [LARGE SCALE GENOMIC DNA]</scope>
    <source>
        <strain evidence="1 2">DP1N14-2</strain>
    </source>
</reference>
<dbReference type="Proteomes" id="UP000766629">
    <property type="component" value="Unassembled WGS sequence"/>
</dbReference>
<keyword evidence="2" id="KW-1185">Reference proteome</keyword>
<proteinExistence type="predicted"/>
<evidence type="ECO:0000313" key="1">
    <source>
        <dbReference type="EMBL" id="MBY6139214.1"/>
    </source>
</evidence>
<comment type="caution">
    <text evidence="1">The sequence shown here is derived from an EMBL/GenBank/DDBJ whole genome shotgun (WGS) entry which is preliminary data.</text>
</comment>
<dbReference type="EMBL" id="JAHVJA010000002">
    <property type="protein sequence ID" value="MBY6139214.1"/>
    <property type="molecule type" value="Genomic_DNA"/>
</dbReference>
<dbReference type="InterPro" id="IPR007833">
    <property type="entry name" value="Capsule_polysaccharide_synth"/>
</dbReference>
<dbReference type="CDD" id="cd16441">
    <property type="entry name" value="beta_Kdo_transferase_KpsS"/>
    <property type="match status" value="1"/>
</dbReference>
<evidence type="ECO:0000313" key="2">
    <source>
        <dbReference type="Proteomes" id="UP000766629"/>
    </source>
</evidence>
<protein>
    <submittedName>
        <fullName evidence="1">Capsular biosynthesis protein</fullName>
    </submittedName>
</protein>